<dbReference type="AlphaFoldDB" id="C0PJM8"/>
<accession>C0PJM8</accession>
<reference evidence="1" key="1">
    <citation type="journal article" date="2009" name="PLoS Genet.">
        <title>Sequencing, mapping, and analysis of 27,455 maize full-length cDNAs.</title>
        <authorList>
            <person name="Soderlund C."/>
            <person name="Descour A."/>
            <person name="Kudrna D."/>
            <person name="Bomhoff M."/>
            <person name="Boyd L."/>
            <person name="Currie J."/>
            <person name="Angelova A."/>
            <person name="Collura K."/>
            <person name="Wissotski M."/>
            <person name="Ashley E."/>
            <person name="Morrow D."/>
            <person name="Fernandes J."/>
            <person name="Walbot V."/>
            <person name="Yu Y."/>
        </authorList>
    </citation>
    <scope>NUCLEOTIDE SEQUENCE</scope>
    <source>
        <strain evidence="1">B73</strain>
    </source>
</reference>
<organism evidence="1">
    <name type="scientific">Zea mays</name>
    <name type="common">Maize</name>
    <dbReference type="NCBI Taxonomy" id="4577"/>
    <lineage>
        <taxon>Eukaryota</taxon>
        <taxon>Viridiplantae</taxon>
        <taxon>Streptophyta</taxon>
        <taxon>Embryophyta</taxon>
        <taxon>Tracheophyta</taxon>
        <taxon>Spermatophyta</taxon>
        <taxon>Magnoliopsida</taxon>
        <taxon>Liliopsida</taxon>
        <taxon>Poales</taxon>
        <taxon>Poaceae</taxon>
        <taxon>PACMAD clade</taxon>
        <taxon>Panicoideae</taxon>
        <taxon>Andropogonodae</taxon>
        <taxon>Andropogoneae</taxon>
        <taxon>Tripsacinae</taxon>
        <taxon>Zea</taxon>
    </lineage>
</organism>
<dbReference type="EMBL" id="BT068497">
    <property type="protein sequence ID" value="ACN35394.1"/>
    <property type="molecule type" value="mRNA"/>
</dbReference>
<reference evidence="1" key="2">
    <citation type="submission" date="2012-06" db="EMBL/GenBank/DDBJ databases">
        <authorList>
            <person name="Yu Y."/>
            <person name="Currie J."/>
            <person name="Lomeli R."/>
            <person name="Angelova A."/>
            <person name="Collura K."/>
            <person name="Wissotski M."/>
            <person name="Campos D."/>
            <person name="Kudrna D."/>
            <person name="Golser W."/>
            <person name="Ashely E."/>
            <person name="Descour A."/>
            <person name="Fernandes J."/>
            <person name="Soderlund C."/>
            <person name="Walbot V."/>
        </authorList>
    </citation>
    <scope>NUCLEOTIDE SEQUENCE</scope>
    <source>
        <strain evidence="1">B73</strain>
    </source>
</reference>
<protein>
    <submittedName>
        <fullName evidence="1">Uncharacterized protein</fullName>
    </submittedName>
</protein>
<sequence>MTNSMSERGTFVEIAAKSIEKGIHGEEGALGARPSLGASCSTPQGANLSSLVRLSREPELMISDMLGTLSFKPEHSLVTRGAWTITAYSAYMCLCTLASHTM</sequence>
<proteinExistence type="evidence at transcript level"/>
<evidence type="ECO:0000313" key="1">
    <source>
        <dbReference type="EMBL" id="ACN35394.1"/>
    </source>
</evidence>
<name>C0PJM8_MAIZE</name>